<dbReference type="AlphaFoldDB" id="A0A844P7A9"/>
<dbReference type="Pfam" id="PF05309">
    <property type="entry name" value="TraE"/>
    <property type="match status" value="1"/>
</dbReference>
<organism evidence="2 3">
    <name type="scientific">Aliivibrio fischeri</name>
    <name type="common">Vibrio fischeri</name>
    <dbReference type="NCBI Taxonomy" id="668"/>
    <lineage>
        <taxon>Bacteria</taxon>
        <taxon>Pseudomonadati</taxon>
        <taxon>Pseudomonadota</taxon>
        <taxon>Gammaproteobacteria</taxon>
        <taxon>Vibrionales</taxon>
        <taxon>Vibrionaceae</taxon>
        <taxon>Aliivibrio</taxon>
    </lineage>
</organism>
<dbReference type="EMBL" id="WOBN01000036">
    <property type="protein sequence ID" value="MUK51125.1"/>
    <property type="molecule type" value="Genomic_DNA"/>
</dbReference>
<name>A0A844P7A9_ALIFS</name>
<comment type="caution">
    <text evidence="2">The sequence shown here is derived from an EMBL/GenBank/DDBJ whole genome shotgun (WGS) entry which is preliminary data.</text>
</comment>
<dbReference type="InterPro" id="IPR007973">
    <property type="entry name" value="Pilus_assembly_TraE"/>
</dbReference>
<dbReference type="NCBIfam" id="TIGR02761">
    <property type="entry name" value="TraE_TIGR"/>
    <property type="match status" value="1"/>
</dbReference>
<proteinExistence type="predicted"/>
<keyword evidence="1" id="KW-1133">Transmembrane helix</keyword>
<dbReference type="Proteomes" id="UP000448038">
    <property type="component" value="Unassembled WGS sequence"/>
</dbReference>
<keyword evidence="1" id="KW-0812">Transmembrane</keyword>
<evidence type="ECO:0000256" key="1">
    <source>
        <dbReference type="SAM" id="Phobius"/>
    </source>
</evidence>
<accession>A0A844P7A9</accession>
<sequence length="229" mass="25201">MTFCDSLLIGLVQPPSQKVCSNTRRHLVISTGLTNSYEVSLKTSNRDDALNRVRFVNKALMGFSALVTVVNLALATSTVYLAVNQSRTLLPPNFNSTMTVSSRAVSDSYLSEMAEYFLSLKLNVTPENVARNYGHLLNYVASEHYSTLQPLLIEEAGQIVSQKISSVFFVSAVDVSSDNWAVRITGTLQKYVGSRALAPEPTTYLIYMSYPNGTLALNSIAKQIKEKKS</sequence>
<reference evidence="2 3" key="1">
    <citation type="submission" date="2019-11" db="EMBL/GenBank/DDBJ databases">
        <title>Using colonization assays and comparative genomics to discover symbiosis behaviors and factors in Vibrio fischeri.</title>
        <authorList>
            <person name="Bongrand C."/>
            <person name="Moriano-Gutierrez S."/>
            <person name="Arevalo P."/>
            <person name="Mcfall-Ngai M."/>
            <person name="Visick K."/>
            <person name="Polz M.F."/>
            <person name="Ruby E.G."/>
        </authorList>
    </citation>
    <scope>NUCLEOTIDE SEQUENCE [LARGE SCALE GENOMIC DNA]</scope>
    <source>
        <strain evidence="3">emors.4.1</strain>
    </source>
</reference>
<protein>
    <submittedName>
        <fullName evidence="2">Type IV conjugative transfer system protein TraE</fullName>
    </submittedName>
</protein>
<evidence type="ECO:0000313" key="3">
    <source>
        <dbReference type="Proteomes" id="UP000448038"/>
    </source>
</evidence>
<feature type="transmembrane region" description="Helical" evidence="1">
    <location>
        <begin position="60"/>
        <end position="83"/>
    </location>
</feature>
<gene>
    <name evidence="2" type="primary">traE</name>
    <name evidence="2" type="ORF">GNP88_18485</name>
</gene>
<keyword evidence="1" id="KW-0472">Membrane</keyword>
<evidence type="ECO:0000313" key="2">
    <source>
        <dbReference type="EMBL" id="MUK51125.1"/>
    </source>
</evidence>